<protein>
    <submittedName>
        <fullName evidence="2">Uncharacterized protein LOC105055692</fullName>
    </submittedName>
</protein>
<dbReference type="AlphaFoldDB" id="A0A6I9S193"/>
<dbReference type="InParanoid" id="A0A6I9S193"/>
<name>A0A6I9S193_ELAGV</name>
<gene>
    <name evidence="2" type="primary">LOC105055692</name>
</gene>
<dbReference type="Proteomes" id="UP000504607">
    <property type="component" value="Chromosome 12"/>
</dbReference>
<evidence type="ECO:0000313" key="2">
    <source>
        <dbReference type="RefSeq" id="XP_010935917.1"/>
    </source>
</evidence>
<proteinExistence type="predicted"/>
<keyword evidence="1" id="KW-1185">Reference proteome</keyword>
<reference evidence="2" key="1">
    <citation type="submission" date="2025-08" db="UniProtKB">
        <authorList>
            <consortium name="RefSeq"/>
        </authorList>
    </citation>
    <scope>IDENTIFICATION</scope>
</reference>
<accession>A0A6I9S193</accession>
<dbReference type="RefSeq" id="XP_010935917.1">
    <property type="nucleotide sequence ID" value="XM_010937615.3"/>
</dbReference>
<organism evidence="1 2">
    <name type="scientific">Elaeis guineensis var. tenera</name>
    <name type="common">Oil palm</name>
    <dbReference type="NCBI Taxonomy" id="51953"/>
    <lineage>
        <taxon>Eukaryota</taxon>
        <taxon>Viridiplantae</taxon>
        <taxon>Streptophyta</taxon>
        <taxon>Embryophyta</taxon>
        <taxon>Tracheophyta</taxon>
        <taxon>Spermatophyta</taxon>
        <taxon>Magnoliopsida</taxon>
        <taxon>Liliopsida</taxon>
        <taxon>Arecaceae</taxon>
        <taxon>Arecoideae</taxon>
        <taxon>Cocoseae</taxon>
        <taxon>Elaeidinae</taxon>
        <taxon>Elaeis</taxon>
    </lineage>
</organism>
<sequence length="106" mass="11588">MHGFQGGGEERLVGRCREEKQVLQVWQIRTELGDGDDQIKVGKLLCYGPCERAAYRGEVQTGFTLSVDIAIADVTGKAELKRSSLFDKLLNSPGVAKGQCAYPCLI</sequence>
<evidence type="ECO:0000313" key="1">
    <source>
        <dbReference type="Proteomes" id="UP000504607"/>
    </source>
</evidence>